<dbReference type="AlphaFoldDB" id="A0A0L8HAN4"/>
<dbReference type="EMBL" id="KQ418671">
    <property type="protein sequence ID" value="KOF86368.1"/>
    <property type="molecule type" value="Genomic_DNA"/>
</dbReference>
<reference evidence="1" key="1">
    <citation type="submission" date="2015-07" db="EMBL/GenBank/DDBJ databases">
        <title>MeaNS - Measles Nucleotide Surveillance Program.</title>
        <authorList>
            <person name="Tran T."/>
            <person name="Druce J."/>
        </authorList>
    </citation>
    <scope>NUCLEOTIDE SEQUENCE</scope>
    <source>
        <strain evidence="1">UCB-OBI-ISO-001</strain>
        <tissue evidence="1">Gonad</tissue>
    </source>
</reference>
<gene>
    <name evidence="1" type="ORF">OCBIM_22018776mg</name>
</gene>
<protein>
    <submittedName>
        <fullName evidence="1">Uncharacterized protein</fullName>
    </submittedName>
</protein>
<organism evidence="1">
    <name type="scientific">Octopus bimaculoides</name>
    <name type="common">California two-spotted octopus</name>
    <dbReference type="NCBI Taxonomy" id="37653"/>
    <lineage>
        <taxon>Eukaryota</taxon>
        <taxon>Metazoa</taxon>
        <taxon>Spiralia</taxon>
        <taxon>Lophotrochozoa</taxon>
        <taxon>Mollusca</taxon>
        <taxon>Cephalopoda</taxon>
        <taxon>Coleoidea</taxon>
        <taxon>Octopodiformes</taxon>
        <taxon>Octopoda</taxon>
        <taxon>Incirrata</taxon>
        <taxon>Octopodidae</taxon>
        <taxon>Octopus</taxon>
    </lineage>
</organism>
<evidence type="ECO:0000313" key="1">
    <source>
        <dbReference type="EMBL" id="KOF86368.1"/>
    </source>
</evidence>
<sequence>MSPSLEMYNKQSWLMLDTTNCPFARLHISPMTSFLSFSFSLSRRFRFLI</sequence>
<proteinExistence type="predicted"/>
<name>A0A0L8HAN4_OCTBM</name>
<accession>A0A0L8HAN4</accession>